<protein>
    <recommendedName>
        <fullName evidence="4">HAT C-terminal dimerisation domain-containing protein</fullName>
    </recommendedName>
</protein>
<organism evidence="2 3">
    <name type="scientific">Dendrothele bispora (strain CBS 962.96)</name>
    <dbReference type="NCBI Taxonomy" id="1314807"/>
    <lineage>
        <taxon>Eukaryota</taxon>
        <taxon>Fungi</taxon>
        <taxon>Dikarya</taxon>
        <taxon>Basidiomycota</taxon>
        <taxon>Agaricomycotina</taxon>
        <taxon>Agaricomycetes</taxon>
        <taxon>Agaricomycetidae</taxon>
        <taxon>Agaricales</taxon>
        <taxon>Agaricales incertae sedis</taxon>
        <taxon>Dendrothele</taxon>
    </lineage>
</organism>
<keyword evidence="3" id="KW-1185">Reference proteome</keyword>
<evidence type="ECO:0000313" key="2">
    <source>
        <dbReference type="EMBL" id="THV01775.1"/>
    </source>
</evidence>
<feature type="region of interest" description="Disordered" evidence="1">
    <location>
        <begin position="65"/>
        <end position="109"/>
    </location>
</feature>
<dbReference type="InterPro" id="IPR012337">
    <property type="entry name" value="RNaseH-like_sf"/>
</dbReference>
<dbReference type="EMBL" id="ML179085">
    <property type="protein sequence ID" value="THV01775.1"/>
    <property type="molecule type" value="Genomic_DNA"/>
</dbReference>
<dbReference type="SUPFAM" id="SSF53098">
    <property type="entry name" value="Ribonuclease H-like"/>
    <property type="match status" value="1"/>
</dbReference>
<accession>A0A4S8MGH8</accession>
<feature type="compositionally biased region" description="Acidic residues" evidence="1">
    <location>
        <begin position="65"/>
        <end position="91"/>
    </location>
</feature>
<dbReference type="AlphaFoldDB" id="A0A4S8MGH8"/>
<dbReference type="OrthoDB" id="3251057at2759"/>
<evidence type="ECO:0000256" key="1">
    <source>
        <dbReference type="SAM" id="MobiDB-lite"/>
    </source>
</evidence>
<name>A0A4S8MGH8_DENBC</name>
<evidence type="ECO:0008006" key="4">
    <source>
        <dbReference type="Google" id="ProtNLM"/>
    </source>
</evidence>
<proteinExistence type="predicted"/>
<reference evidence="2 3" key="1">
    <citation type="journal article" date="2019" name="Nat. Ecol. Evol.">
        <title>Megaphylogeny resolves global patterns of mushroom evolution.</title>
        <authorList>
            <person name="Varga T."/>
            <person name="Krizsan K."/>
            <person name="Foldi C."/>
            <person name="Dima B."/>
            <person name="Sanchez-Garcia M."/>
            <person name="Sanchez-Ramirez S."/>
            <person name="Szollosi G.J."/>
            <person name="Szarkandi J.G."/>
            <person name="Papp V."/>
            <person name="Albert L."/>
            <person name="Andreopoulos W."/>
            <person name="Angelini C."/>
            <person name="Antonin V."/>
            <person name="Barry K.W."/>
            <person name="Bougher N.L."/>
            <person name="Buchanan P."/>
            <person name="Buyck B."/>
            <person name="Bense V."/>
            <person name="Catcheside P."/>
            <person name="Chovatia M."/>
            <person name="Cooper J."/>
            <person name="Damon W."/>
            <person name="Desjardin D."/>
            <person name="Finy P."/>
            <person name="Geml J."/>
            <person name="Haridas S."/>
            <person name="Hughes K."/>
            <person name="Justo A."/>
            <person name="Karasinski D."/>
            <person name="Kautmanova I."/>
            <person name="Kiss B."/>
            <person name="Kocsube S."/>
            <person name="Kotiranta H."/>
            <person name="LaButti K.M."/>
            <person name="Lechner B.E."/>
            <person name="Liimatainen K."/>
            <person name="Lipzen A."/>
            <person name="Lukacs Z."/>
            <person name="Mihaltcheva S."/>
            <person name="Morgado L.N."/>
            <person name="Niskanen T."/>
            <person name="Noordeloos M.E."/>
            <person name="Ohm R.A."/>
            <person name="Ortiz-Santana B."/>
            <person name="Ovrebo C."/>
            <person name="Racz N."/>
            <person name="Riley R."/>
            <person name="Savchenko A."/>
            <person name="Shiryaev A."/>
            <person name="Soop K."/>
            <person name="Spirin V."/>
            <person name="Szebenyi C."/>
            <person name="Tomsovsky M."/>
            <person name="Tulloss R.E."/>
            <person name="Uehling J."/>
            <person name="Grigoriev I.V."/>
            <person name="Vagvolgyi C."/>
            <person name="Papp T."/>
            <person name="Martin F.M."/>
            <person name="Miettinen O."/>
            <person name="Hibbett D.S."/>
            <person name="Nagy L.G."/>
        </authorList>
    </citation>
    <scope>NUCLEOTIDE SEQUENCE [LARGE SCALE GENOMIC DNA]</scope>
    <source>
        <strain evidence="2 3">CBS 962.96</strain>
    </source>
</reference>
<evidence type="ECO:0000313" key="3">
    <source>
        <dbReference type="Proteomes" id="UP000297245"/>
    </source>
</evidence>
<gene>
    <name evidence="2" type="ORF">K435DRAFT_654700</name>
</gene>
<dbReference type="Proteomes" id="UP000297245">
    <property type="component" value="Unassembled WGS sequence"/>
</dbReference>
<sequence length="227" mass="26025">MIKSLETILLDCPAGPSTHVHCMRHTIQLLVGLILDPFKAVQKWKIGNVIVEVDEDAEVEEDYADDALLDGGGSDEEDEPMDGDEDEDDEDHGNNDNEKEGEEQNDQPLSIVISEGEWKNTRAIVRKVCLTLAQKIHWSESLRVELKAHCKREHITFKTVKWIVKTRWNIYAIMFESVLHLCKALDRLCKSHPHNLPHLDTQEWELLQGLYDMLNVSFPFIPVSFKA</sequence>